<dbReference type="RefSeq" id="WP_163829559.1">
    <property type="nucleotide sequence ID" value="NZ_JAAGUZ010000043.1"/>
</dbReference>
<gene>
    <name evidence="2" type="ORF">GV789_16950</name>
    <name evidence="3" type="ORF">GV794_18240</name>
</gene>
<dbReference type="Proteomes" id="UP000470876">
    <property type="component" value="Unassembled WGS sequence"/>
</dbReference>
<sequence length="193" mass="21864">MKPGRSPRKDPTMQAQPVHTSEQVEQYLARIYPGRELTILETEFGWVARPVLTREEIADGQGLGLGNFVVNKQTGVVTAHRSLPPRLIGAEYDEAIRTGGSIQGYQVYPPTWRAHIERIRETPEEIEYQVRAESLTEPPAEPPAERQLVIDKQTLETRTNTRAIHPTVQHATAWAEARSRRNGTWPQTGTFEF</sequence>
<evidence type="ECO:0000313" key="2">
    <source>
        <dbReference type="EMBL" id="NEW46124.1"/>
    </source>
</evidence>
<comment type="caution">
    <text evidence="2">The sequence shown here is derived from an EMBL/GenBank/DDBJ whole genome shotgun (WGS) entry which is preliminary data.</text>
</comment>
<evidence type="ECO:0000256" key="1">
    <source>
        <dbReference type="SAM" id="MobiDB-lite"/>
    </source>
</evidence>
<evidence type="ECO:0000313" key="5">
    <source>
        <dbReference type="Proteomes" id="UP000470876"/>
    </source>
</evidence>
<protein>
    <submittedName>
        <fullName evidence="2">Uncharacterized protein</fullName>
    </submittedName>
</protein>
<feature type="region of interest" description="Disordered" evidence="1">
    <location>
        <begin position="1"/>
        <end position="20"/>
    </location>
</feature>
<dbReference type="Proteomes" id="UP000468928">
    <property type="component" value="Unassembled WGS sequence"/>
</dbReference>
<evidence type="ECO:0000313" key="3">
    <source>
        <dbReference type="EMBL" id="NEW57581.1"/>
    </source>
</evidence>
<dbReference type="EMBL" id="JAAGUZ010000043">
    <property type="protein sequence ID" value="NEW46124.1"/>
    <property type="molecule type" value="Genomic_DNA"/>
</dbReference>
<accession>A0A6P1DA58</accession>
<dbReference type="AlphaFoldDB" id="A0A6P1DA58"/>
<dbReference type="EMBL" id="JAAGUX010000033">
    <property type="protein sequence ID" value="NEW57581.1"/>
    <property type="molecule type" value="Genomic_DNA"/>
</dbReference>
<organism evidence="2 4">
    <name type="scientific">Nocardia cyriacigeorgica</name>
    <dbReference type="NCBI Taxonomy" id="135487"/>
    <lineage>
        <taxon>Bacteria</taxon>
        <taxon>Bacillati</taxon>
        <taxon>Actinomycetota</taxon>
        <taxon>Actinomycetes</taxon>
        <taxon>Mycobacteriales</taxon>
        <taxon>Nocardiaceae</taxon>
        <taxon>Nocardia</taxon>
    </lineage>
</organism>
<reference evidence="4 5" key="1">
    <citation type="submission" date="2020-01" db="EMBL/GenBank/DDBJ databases">
        <title>Genetics and antimicrobial susceptibilities of Nocardia species isolated from the soil; a comparison with species isolated from humans.</title>
        <authorList>
            <person name="Carrasco G."/>
            <person name="Monzon S."/>
            <person name="Sansegundo M."/>
            <person name="Garcia E."/>
            <person name="Garrido N."/>
            <person name="Medina M.J."/>
            <person name="Villalon P."/>
            <person name="Ramirez-Arocha A.C."/>
            <person name="Jimenez P."/>
            <person name="Cuesta I."/>
            <person name="Valdezate S."/>
        </authorList>
    </citation>
    <scope>NUCLEOTIDE SEQUENCE [LARGE SCALE GENOMIC DNA]</scope>
    <source>
        <strain evidence="2 4">CNM20110639</strain>
        <strain evidence="3 5">CNM20110649</strain>
    </source>
</reference>
<name>A0A6P1DA58_9NOCA</name>
<evidence type="ECO:0000313" key="4">
    <source>
        <dbReference type="Proteomes" id="UP000468928"/>
    </source>
</evidence>
<keyword evidence="5" id="KW-1185">Reference proteome</keyword>
<proteinExistence type="predicted"/>